<feature type="domain" description="Alpha galactosidase C-terminal" evidence="10">
    <location>
        <begin position="328"/>
        <end position="396"/>
    </location>
</feature>
<dbReference type="RefSeq" id="XP_001221755.1">
    <property type="nucleotide sequence ID" value="XM_001221754.1"/>
</dbReference>
<keyword evidence="12" id="KW-1185">Reference proteome</keyword>
<evidence type="ECO:0000256" key="3">
    <source>
        <dbReference type="ARBA" id="ARBA00009743"/>
    </source>
</evidence>
<dbReference type="STRING" id="306901.Q2H6Q5"/>
<keyword evidence="5 9" id="KW-0732">Signal</keyword>
<dbReference type="EMBL" id="CH408031">
    <property type="protein sequence ID" value="EAQ89041.1"/>
    <property type="molecule type" value="Genomic_DNA"/>
</dbReference>
<name>Q2H6Q5_CHAGB</name>
<gene>
    <name evidence="11" type="ORF">CHGG_05660</name>
</gene>
<evidence type="ECO:0000313" key="11">
    <source>
        <dbReference type="EMBL" id="EAQ89041.1"/>
    </source>
</evidence>
<dbReference type="GO" id="GO:0005975">
    <property type="term" value="P:carbohydrate metabolic process"/>
    <property type="evidence" value="ECO:0007669"/>
    <property type="project" value="InterPro"/>
</dbReference>
<keyword evidence="8" id="KW-1015">Disulfide bond</keyword>
<dbReference type="Pfam" id="PF17801">
    <property type="entry name" value="Melibiase_C"/>
    <property type="match status" value="1"/>
</dbReference>
<dbReference type="FunFam" id="3.20.20.70:FF:000197">
    <property type="entry name" value="Alpha-galactosidase"/>
    <property type="match status" value="1"/>
</dbReference>
<keyword evidence="6 8" id="KW-0378">Hydrolase</keyword>
<dbReference type="OrthoDB" id="5795902at2759"/>
<sequence>MLTHLSVLLGAVSAVSSRSVPEKRLDNGVGRTPALGWNSWNQGGCNAATAAVVLNTAQAFIDLGLKELGYTYVNIDDCWSLKQRNSSGHLVADPAKFPQGIDGLARAVHAKGLKLGLYGDAGTLTCALYPGSYGSEQKDADTIAAWGVDYWKFDNCLTEQVYTNKGIKSPEYYPVMRDALLKTGKPILFSICQWGRDEVWTWGGKVGNSWRMSEDITNDWASVSSIAARAATMHEYAAPGEFNDLDMMELGNGVLTEAEERAHFGLWAIMKSPIIMGTDMTKLKESTLKVIKNKTQGILAINQDPLGKAATTFTPKDQAGPVSGKLYKYFAGPLSDGVVVGLVAADGVATLSVNFTDVPGLGEGSFEWTELYSGKTGTGTSVSQRLGAHDMAVFKVVTKK</sequence>
<proteinExistence type="inferred from homology"/>
<dbReference type="GO" id="GO:0004557">
    <property type="term" value="F:alpha-galactosidase activity"/>
    <property type="evidence" value="ECO:0007669"/>
    <property type="project" value="UniProtKB-EC"/>
</dbReference>
<dbReference type="HOGENOM" id="CLU_013093_2_2_1"/>
<keyword evidence="7 8" id="KW-0326">Glycosidase</keyword>
<dbReference type="Proteomes" id="UP000001056">
    <property type="component" value="Unassembled WGS sequence"/>
</dbReference>
<comment type="function">
    <text evidence="2">Hydrolyzes a variety of simple alpha-D-galactoside as well as more complex molecules such as oligosaccharides and polysaccharides.</text>
</comment>
<comment type="catalytic activity">
    <reaction evidence="1 8">
        <text>Hydrolysis of terminal, non-reducing alpha-D-galactose residues in alpha-D-galactosides, including galactose oligosaccharides, galactomannans and galactolipids.</text>
        <dbReference type="EC" id="3.2.1.22"/>
    </reaction>
</comment>
<dbReference type="InterPro" id="IPR000111">
    <property type="entry name" value="Glyco_hydro_27/36_CS"/>
</dbReference>
<dbReference type="SUPFAM" id="SSF51445">
    <property type="entry name" value="(Trans)glycosidases"/>
    <property type="match status" value="1"/>
</dbReference>
<evidence type="ECO:0000259" key="10">
    <source>
        <dbReference type="Pfam" id="PF17801"/>
    </source>
</evidence>
<dbReference type="VEuPathDB" id="FungiDB:CHGG_05660"/>
<evidence type="ECO:0000256" key="2">
    <source>
        <dbReference type="ARBA" id="ARBA00003969"/>
    </source>
</evidence>
<dbReference type="AlphaFoldDB" id="Q2H6Q5"/>
<evidence type="ECO:0000256" key="7">
    <source>
        <dbReference type="ARBA" id="ARBA00023295"/>
    </source>
</evidence>
<dbReference type="PROSITE" id="PS00512">
    <property type="entry name" value="ALPHA_GALACTOSIDASE"/>
    <property type="match status" value="1"/>
</dbReference>
<dbReference type="OMA" id="WHDPDMI"/>
<dbReference type="Gene3D" id="2.60.40.1180">
    <property type="entry name" value="Golgi alpha-mannosidase II"/>
    <property type="match status" value="1"/>
</dbReference>
<dbReference type="PANTHER" id="PTHR11452">
    <property type="entry name" value="ALPHA-GALACTOSIDASE/ALPHA-N-ACETYLGALACTOSAMINIDASE"/>
    <property type="match status" value="1"/>
</dbReference>
<evidence type="ECO:0000256" key="1">
    <source>
        <dbReference type="ARBA" id="ARBA00001255"/>
    </source>
</evidence>
<dbReference type="InterPro" id="IPR017853">
    <property type="entry name" value="GH"/>
</dbReference>
<organism evidence="11 12">
    <name type="scientific">Chaetomium globosum (strain ATCC 6205 / CBS 148.51 / DSM 1962 / NBRC 6347 / NRRL 1970)</name>
    <name type="common">Soil fungus</name>
    <dbReference type="NCBI Taxonomy" id="306901"/>
    <lineage>
        <taxon>Eukaryota</taxon>
        <taxon>Fungi</taxon>
        <taxon>Dikarya</taxon>
        <taxon>Ascomycota</taxon>
        <taxon>Pezizomycotina</taxon>
        <taxon>Sordariomycetes</taxon>
        <taxon>Sordariomycetidae</taxon>
        <taxon>Sordariales</taxon>
        <taxon>Chaetomiaceae</taxon>
        <taxon>Chaetomium</taxon>
    </lineage>
</organism>
<dbReference type="InterPro" id="IPR041233">
    <property type="entry name" value="Melibiase_C"/>
</dbReference>
<dbReference type="InterPro" id="IPR013785">
    <property type="entry name" value="Aldolase_TIM"/>
</dbReference>
<dbReference type="InterPro" id="IPR002241">
    <property type="entry name" value="Glyco_hydro_27"/>
</dbReference>
<evidence type="ECO:0000313" key="12">
    <source>
        <dbReference type="Proteomes" id="UP000001056"/>
    </source>
</evidence>
<dbReference type="InterPro" id="IPR013780">
    <property type="entry name" value="Glyco_hydro_b"/>
</dbReference>
<evidence type="ECO:0000256" key="4">
    <source>
        <dbReference type="ARBA" id="ARBA00012755"/>
    </source>
</evidence>
<dbReference type="Pfam" id="PF16499">
    <property type="entry name" value="Melibiase_2"/>
    <property type="match status" value="1"/>
</dbReference>
<evidence type="ECO:0000256" key="6">
    <source>
        <dbReference type="ARBA" id="ARBA00022801"/>
    </source>
</evidence>
<dbReference type="GeneID" id="4390781"/>
<dbReference type="PANTHER" id="PTHR11452:SF75">
    <property type="entry name" value="ALPHA-GALACTOSIDASE MEL1"/>
    <property type="match status" value="1"/>
</dbReference>
<dbReference type="eggNOG" id="KOG2366">
    <property type="taxonomic scope" value="Eukaryota"/>
</dbReference>
<accession>Q2H6Q5</accession>
<evidence type="ECO:0000256" key="8">
    <source>
        <dbReference type="RuleBase" id="RU361168"/>
    </source>
</evidence>
<feature type="chain" id="PRO_5004209012" description="Alpha-galactosidase" evidence="9">
    <location>
        <begin position="18"/>
        <end position="400"/>
    </location>
</feature>
<evidence type="ECO:0000256" key="5">
    <source>
        <dbReference type="ARBA" id="ARBA00022729"/>
    </source>
</evidence>
<dbReference type="InParanoid" id="Q2H6Q5"/>
<comment type="similarity">
    <text evidence="3 8">Belongs to the glycosyl hydrolase 27 family.</text>
</comment>
<feature type="signal peptide" evidence="9">
    <location>
        <begin position="1"/>
        <end position="17"/>
    </location>
</feature>
<dbReference type="SUPFAM" id="SSF51011">
    <property type="entry name" value="Glycosyl hydrolase domain"/>
    <property type="match status" value="1"/>
</dbReference>
<reference evidence="12" key="1">
    <citation type="journal article" date="2015" name="Genome Announc.">
        <title>Draft genome sequence of the cellulolytic fungus Chaetomium globosum.</title>
        <authorList>
            <person name="Cuomo C.A."/>
            <person name="Untereiner W.A."/>
            <person name="Ma L.-J."/>
            <person name="Grabherr M."/>
            <person name="Birren B.W."/>
        </authorList>
    </citation>
    <scope>NUCLEOTIDE SEQUENCE [LARGE SCALE GENOMIC DNA]</scope>
    <source>
        <strain evidence="12">ATCC 6205 / CBS 148.51 / DSM 1962 / NBRC 6347 / NRRL 1970</strain>
    </source>
</reference>
<dbReference type="Gene3D" id="3.20.20.70">
    <property type="entry name" value="Aldolase class I"/>
    <property type="match status" value="1"/>
</dbReference>
<dbReference type="CDD" id="cd14792">
    <property type="entry name" value="GH27"/>
    <property type="match status" value="1"/>
</dbReference>
<dbReference type="PRINTS" id="PR00740">
    <property type="entry name" value="GLHYDRLASE27"/>
</dbReference>
<dbReference type="EC" id="3.2.1.22" evidence="4 8"/>
<protein>
    <recommendedName>
        <fullName evidence="4 8">Alpha-galactosidase</fullName>
        <ecNumber evidence="4 8">3.2.1.22</ecNumber>
    </recommendedName>
    <alternativeName>
        <fullName evidence="8">Melibiase</fullName>
    </alternativeName>
</protein>
<evidence type="ECO:0000256" key="9">
    <source>
        <dbReference type="SAM" id="SignalP"/>
    </source>
</evidence>